<evidence type="ECO:0000256" key="1">
    <source>
        <dbReference type="SAM" id="MobiDB-lite"/>
    </source>
</evidence>
<reference evidence="2" key="1">
    <citation type="journal article" date="2020" name="Stud. Mycol.">
        <title>101 Dothideomycetes genomes: a test case for predicting lifestyles and emergence of pathogens.</title>
        <authorList>
            <person name="Haridas S."/>
            <person name="Albert R."/>
            <person name="Binder M."/>
            <person name="Bloem J."/>
            <person name="Labutti K."/>
            <person name="Salamov A."/>
            <person name="Andreopoulos B."/>
            <person name="Baker S."/>
            <person name="Barry K."/>
            <person name="Bills G."/>
            <person name="Bluhm B."/>
            <person name="Cannon C."/>
            <person name="Castanera R."/>
            <person name="Culley D."/>
            <person name="Daum C."/>
            <person name="Ezra D."/>
            <person name="Gonzalez J."/>
            <person name="Henrissat B."/>
            <person name="Kuo A."/>
            <person name="Liang C."/>
            <person name="Lipzen A."/>
            <person name="Lutzoni F."/>
            <person name="Magnuson J."/>
            <person name="Mondo S."/>
            <person name="Nolan M."/>
            <person name="Ohm R."/>
            <person name="Pangilinan J."/>
            <person name="Park H.-J."/>
            <person name="Ramirez L."/>
            <person name="Alfaro M."/>
            <person name="Sun H."/>
            <person name="Tritt A."/>
            <person name="Yoshinaga Y."/>
            <person name="Zwiers L.-H."/>
            <person name="Turgeon B."/>
            <person name="Goodwin S."/>
            <person name="Spatafora J."/>
            <person name="Crous P."/>
            <person name="Grigoriev I."/>
        </authorList>
    </citation>
    <scope>NUCLEOTIDE SEQUENCE</scope>
    <source>
        <strain evidence="2">CBS 122681</strain>
    </source>
</reference>
<protein>
    <submittedName>
        <fullName evidence="2">Uncharacterized protein</fullName>
    </submittedName>
</protein>
<feature type="compositionally biased region" description="Acidic residues" evidence="1">
    <location>
        <begin position="35"/>
        <end position="51"/>
    </location>
</feature>
<evidence type="ECO:0000313" key="3">
    <source>
        <dbReference type="Proteomes" id="UP000799324"/>
    </source>
</evidence>
<dbReference type="PANTHER" id="PTHR28244:SF1">
    <property type="entry name" value="RNA POLYMERASE I-SPECIFIC TRANSCRIPTION INITIATION FACTOR RRN11"/>
    <property type="match status" value="1"/>
</dbReference>
<organism evidence="2 3">
    <name type="scientific">Lophiostoma macrostomum CBS 122681</name>
    <dbReference type="NCBI Taxonomy" id="1314788"/>
    <lineage>
        <taxon>Eukaryota</taxon>
        <taxon>Fungi</taxon>
        <taxon>Dikarya</taxon>
        <taxon>Ascomycota</taxon>
        <taxon>Pezizomycotina</taxon>
        <taxon>Dothideomycetes</taxon>
        <taxon>Pleosporomycetidae</taxon>
        <taxon>Pleosporales</taxon>
        <taxon>Lophiostomataceae</taxon>
        <taxon>Lophiostoma</taxon>
    </lineage>
</organism>
<accession>A0A6A6SRC8</accession>
<dbReference type="Proteomes" id="UP000799324">
    <property type="component" value="Unassembled WGS sequence"/>
</dbReference>
<dbReference type="InterPro" id="IPR007224">
    <property type="entry name" value="TIF_Rrn11"/>
</dbReference>
<keyword evidence="3" id="KW-1185">Reference proteome</keyword>
<gene>
    <name evidence="2" type="ORF">K491DRAFT_608878</name>
</gene>
<dbReference type="OrthoDB" id="2159786at2759"/>
<sequence>MQHFAALQRPSLQKTRSLRESQYRVPRKRPHHDDEDLDDEDLDDEDDETDDARDKPQRAVLPLPEDAAVVPSAPFPHGPDRLSKESLTPAQVQQTLAAQNPPLFAVETTSKNAPVGRKSHQASTLRQTHLDILTTVLHQCLLEGDYHRAGRAWGMILRTPISGIPFDPRFRGRWGISAELLLRQEPSPNGHGEQYSEGAFERAREYYERLIIQYPYRKGQTHATDALTFYPAMFSLWLYEICEQGKHARKQVNQRRKLKQAQELAERLDQLITSPPLDSHSHLLRLRGMIALWVADLILKQDSPIKDNIYQGEKDSGYNVKSTQERLDLLLESQRELERALVFFDKAHHHGEILLDTVRSVDLKMRDLSRRIAKLGG</sequence>
<name>A0A6A6SRC8_9PLEO</name>
<dbReference type="GO" id="GO:0042790">
    <property type="term" value="P:nucleolar large rRNA transcription by RNA polymerase I"/>
    <property type="evidence" value="ECO:0007669"/>
    <property type="project" value="TreeGrafter"/>
</dbReference>
<dbReference type="AlphaFoldDB" id="A0A6A6SRC8"/>
<proteinExistence type="predicted"/>
<dbReference type="EMBL" id="MU004456">
    <property type="protein sequence ID" value="KAF2650385.1"/>
    <property type="molecule type" value="Genomic_DNA"/>
</dbReference>
<feature type="region of interest" description="Disordered" evidence="1">
    <location>
        <begin position="1"/>
        <end position="88"/>
    </location>
</feature>
<evidence type="ECO:0000313" key="2">
    <source>
        <dbReference type="EMBL" id="KAF2650385.1"/>
    </source>
</evidence>
<dbReference type="InterPro" id="IPR053029">
    <property type="entry name" value="RNA_pol_I-specific_init_factor"/>
</dbReference>
<dbReference type="GO" id="GO:0001164">
    <property type="term" value="F:RNA polymerase I core promoter sequence-specific DNA binding"/>
    <property type="evidence" value="ECO:0007669"/>
    <property type="project" value="InterPro"/>
</dbReference>
<dbReference type="Pfam" id="PF04090">
    <property type="entry name" value="Rrn11"/>
    <property type="match status" value="1"/>
</dbReference>
<dbReference type="GO" id="GO:0017025">
    <property type="term" value="F:TBP-class protein binding"/>
    <property type="evidence" value="ECO:0007669"/>
    <property type="project" value="TreeGrafter"/>
</dbReference>
<dbReference type="GO" id="GO:0070860">
    <property type="term" value="C:RNA polymerase I core factor complex"/>
    <property type="evidence" value="ECO:0007669"/>
    <property type="project" value="TreeGrafter"/>
</dbReference>
<dbReference type="PANTHER" id="PTHR28244">
    <property type="entry name" value="RNA POLYMERASE I-SPECIFIC TRANSCRIPTION INITIATION FACTOR RRN11"/>
    <property type="match status" value="1"/>
</dbReference>
<dbReference type="GO" id="GO:0001181">
    <property type="term" value="F:RNA polymerase I general transcription initiation factor activity"/>
    <property type="evidence" value="ECO:0007669"/>
    <property type="project" value="InterPro"/>
</dbReference>